<sequence>MVGIIIEFGTEATSKAVNKYIFKKYPQHPVVLEKQVNEPDNNNKYRLSSSAYLWRNVQ</sequence>
<name>A0ABU3H033_9SPHI</name>
<proteinExistence type="predicted"/>
<reference evidence="2" key="1">
    <citation type="submission" date="2023-07" db="EMBL/GenBank/DDBJ databases">
        <title>Functional and genomic diversity of the sorghum phyllosphere microbiome.</title>
        <authorList>
            <person name="Shade A."/>
        </authorList>
    </citation>
    <scope>NUCLEOTIDE SEQUENCE [LARGE SCALE GENOMIC DNA]</scope>
    <source>
        <strain evidence="2">SORGH_AS_0422</strain>
    </source>
</reference>
<dbReference type="EMBL" id="JAVLVU010000001">
    <property type="protein sequence ID" value="MDT3405372.1"/>
    <property type="molecule type" value="Genomic_DNA"/>
</dbReference>
<evidence type="ECO:0000313" key="2">
    <source>
        <dbReference type="Proteomes" id="UP001258315"/>
    </source>
</evidence>
<organism evidence="1 2">
    <name type="scientific">Mucilaginibacter terrae</name>
    <dbReference type="NCBI Taxonomy" id="1955052"/>
    <lineage>
        <taxon>Bacteria</taxon>
        <taxon>Pseudomonadati</taxon>
        <taxon>Bacteroidota</taxon>
        <taxon>Sphingobacteriia</taxon>
        <taxon>Sphingobacteriales</taxon>
        <taxon>Sphingobacteriaceae</taxon>
        <taxon>Mucilaginibacter</taxon>
    </lineage>
</organism>
<protein>
    <submittedName>
        <fullName evidence="1">2-succinyl-5-enolpyruvyl-6-hydroxy-3-cyclohexene-1-carboxylate synthase</fullName>
    </submittedName>
</protein>
<dbReference type="Proteomes" id="UP001258315">
    <property type="component" value="Unassembled WGS sequence"/>
</dbReference>
<keyword evidence="2" id="KW-1185">Reference proteome</keyword>
<evidence type="ECO:0000313" key="1">
    <source>
        <dbReference type="EMBL" id="MDT3405372.1"/>
    </source>
</evidence>
<accession>A0ABU3H033</accession>
<comment type="caution">
    <text evidence="1">The sequence shown here is derived from an EMBL/GenBank/DDBJ whole genome shotgun (WGS) entry which is preliminary data.</text>
</comment>
<gene>
    <name evidence="1" type="ORF">QE417_004444</name>
</gene>